<name>A0A1G9DS88_9RHOB</name>
<dbReference type="OrthoDB" id="1247465at2"/>
<evidence type="ECO:0000256" key="13">
    <source>
        <dbReference type="SAM" id="Phobius"/>
    </source>
</evidence>
<evidence type="ECO:0000256" key="7">
    <source>
        <dbReference type="ARBA" id="ARBA00022723"/>
    </source>
</evidence>
<keyword evidence="6 13" id="KW-0812">Transmembrane</keyword>
<evidence type="ECO:0000256" key="10">
    <source>
        <dbReference type="ARBA" id="ARBA00023004"/>
    </source>
</evidence>
<comment type="subcellular location">
    <subcellularLocation>
        <location evidence="2">Cell membrane</location>
        <topology evidence="2">Multi-pass membrane protein</topology>
    </subcellularLocation>
</comment>
<evidence type="ECO:0000313" key="15">
    <source>
        <dbReference type="EMBL" id="SDK66733.1"/>
    </source>
</evidence>
<dbReference type="SUPFAM" id="SSF81342">
    <property type="entry name" value="Transmembrane di-heme cytochromes"/>
    <property type="match status" value="1"/>
</dbReference>
<protein>
    <submittedName>
        <fullName evidence="15">Cytochrome b561</fullName>
    </submittedName>
</protein>
<dbReference type="InterPro" id="IPR016174">
    <property type="entry name" value="Di-haem_cyt_TM"/>
</dbReference>
<keyword evidence="4" id="KW-1003">Cell membrane</keyword>
<evidence type="ECO:0000256" key="5">
    <source>
        <dbReference type="ARBA" id="ARBA00022617"/>
    </source>
</evidence>
<dbReference type="GO" id="GO:0022904">
    <property type="term" value="P:respiratory electron transport chain"/>
    <property type="evidence" value="ECO:0007669"/>
    <property type="project" value="InterPro"/>
</dbReference>
<sequence length="409" mass="43210">MPAANTSRAYGSVHRFLHWTIAVLILSAIALGLYAESFRAGGAQTLARMVEVFSIHKTVGITVLFLALARIVWVLVQGHPRPLHPERRLENFVASTVHWALYGGMVLMPLAGWLLHSAAPGGGFADILWPFGQRLPGVPQDAELSERFTAFHVNGWWLLAGLIALHIGGALKHTIIDRDATLARMAGNAALVPEPPRHPHRHRWLPPLVALALWGGLATWAATTERAPEAILEQASQQAPASVAPAETAASAWTVQSGTLGLSVTQAGVPVEGQFGTWTATIAYDEATGTGEVMAEVNIASLTLGAVSGMATGPDFLNAQAFPAARFEGQIARTTEGGTAHQATGTLTIAGQAQPATLPFDLTIEGDQPTAKGTLTLDRRDFGVGATYADESTVAFPVVVTIDLMATRG</sequence>
<keyword evidence="7" id="KW-0479">Metal-binding</keyword>
<keyword evidence="16" id="KW-1185">Reference proteome</keyword>
<evidence type="ECO:0000313" key="16">
    <source>
        <dbReference type="Proteomes" id="UP000199555"/>
    </source>
</evidence>
<dbReference type="Pfam" id="PF04264">
    <property type="entry name" value="YceI"/>
    <property type="match status" value="1"/>
</dbReference>
<dbReference type="InterPro" id="IPR011577">
    <property type="entry name" value="Cyt_b561_bac/Ni-Hgenase"/>
</dbReference>
<dbReference type="InterPro" id="IPR007372">
    <property type="entry name" value="Lipid/polyisoprenoid-bd_YceI"/>
</dbReference>
<evidence type="ECO:0000256" key="6">
    <source>
        <dbReference type="ARBA" id="ARBA00022692"/>
    </source>
</evidence>
<organism evidence="15 16">
    <name type="scientific">Paracoccus chinensis</name>
    <dbReference type="NCBI Taxonomy" id="525640"/>
    <lineage>
        <taxon>Bacteria</taxon>
        <taxon>Pseudomonadati</taxon>
        <taxon>Pseudomonadota</taxon>
        <taxon>Alphaproteobacteria</taxon>
        <taxon>Rhodobacterales</taxon>
        <taxon>Paracoccaceae</taxon>
        <taxon>Paracoccus</taxon>
    </lineage>
</organism>
<evidence type="ECO:0000256" key="4">
    <source>
        <dbReference type="ARBA" id="ARBA00022475"/>
    </source>
</evidence>
<dbReference type="STRING" id="525640.SAMN04487971_102196"/>
<dbReference type="InterPro" id="IPR036761">
    <property type="entry name" value="TTHA0802/YceI-like_sf"/>
</dbReference>
<keyword evidence="8" id="KW-0249">Electron transport</keyword>
<dbReference type="GO" id="GO:0046872">
    <property type="term" value="F:metal ion binding"/>
    <property type="evidence" value="ECO:0007669"/>
    <property type="project" value="UniProtKB-KW"/>
</dbReference>
<dbReference type="GO" id="GO:0020037">
    <property type="term" value="F:heme binding"/>
    <property type="evidence" value="ECO:0007669"/>
    <property type="project" value="TreeGrafter"/>
</dbReference>
<evidence type="ECO:0000256" key="2">
    <source>
        <dbReference type="ARBA" id="ARBA00004651"/>
    </source>
</evidence>
<dbReference type="PANTHER" id="PTHR30529:SF7">
    <property type="entry name" value="CYTOCHROME B561 BACTERIAL_NI-HYDROGENASE DOMAIN-CONTAINING PROTEIN"/>
    <property type="match status" value="1"/>
</dbReference>
<dbReference type="PANTHER" id="PTHR30529">
    <property type="entry name" value="CYTOCHROME B561"/>
    <property type="match status" value="1"/>
</dbReference>
<keyword evidence="5" id="KW-0349">Heme</keyword>
<proteinExistence type="inferred from homology"/>
<feature type="domain" description="Lipid/polyisoprenoid-binding YceI-like" evidence="14">
    <location>
        <begin position="252"/>
        <end position="407"/>
    </location>
</feature>
<dbReference type="Proteomes" id="UP000199555">
    <property type="component" value="Unassembled WGS sequence"/>
</dbReference>
<dbReference type="RefSeq" id="WP_090752514.1">
    <property type="nucleotide sequence ID" value="NZ_FNGE01000002.1"/>
</dbReference>
<dbReference type="GO" id="GO:0009055">
    <property type="term" value="F:electron transfer activity"/>
    <property type="evidence" value="ECO:0007669"/>
    <property type="project" value="InterPro"/>
</dbReference>
<feature type="transmembrane region" description="Helical" evidence="13">
    <location>
        <begin position="97"/>
        <end position="115"/>
    </location>
</feature>
<keyword evidence="11 13" id="KW-0472">Membrane</keyword>
<gene>
    <name evidence="15" type="ORF">SAMN04487971_102196</name>
</gene>
<dbReference type="Gene3D" id="1.20.950.20">
    <property type="entry name" value="Transmembrane di-heme cytochromes, Chain C"/>
    <property type="match status" value="1"/>
</dbReference>
<evidence type="ECO:0000256" key="1">
    <source>
        <dbReference type="ARBA" id="ARBA00001970"/>
    </source>
</evidence>
<dbReference type="InterPro" id="IPR052168">
    <property type="entry name" value="Cytochrome_b561_oxidase"/>
</dbReference>
<accession>A0A1G9DS88</accession>
<comment type="cofactor">
    <cofactor evidence="1">
        <name>heme b</name>
        <dbReference type="ChEBI" id="CHEBI:60344"/>
    </cofactor>
</comment>
<evidence type="ECO:0000256" key="3">
    <source>
        <dbReference type="ARBA" id="ARBA00022448"/>
    </source>
</evidence>
<dbReference type="Pfam" id="PF01292">
    <property type="entry name" value="Ni_hydr_CYTB"/>
    <property type="match status" value="1"/>
</dbReference>
<dbReference type="EMBL" id="FNGE01000002">
    <property type="protein sequence ID" value="SDK66733.1"/>
    <property type="molecule type" value="Genomic_DNA"/>
</dbReference>
<dbReference type="SMART" id="SM00867">
    <property type="entry name" value="YceI"/>
    <property type="match status" value="1"/>
</dbReference>
<feature type="transmembrane region" description="Helical" evidence="13">
    <location>
        <begin position="155"/>
        <end position="175"/>
    </location>
</feature>
<evidence type="ECO:0000259" key="14">
    <source>
        <dbReference type="SMART" id="SM00867"/>
    </source>
</evidence>
<feature type="transmembrane region" description="Helical" evidence="13">
    <location>
        <begin position="16"/>
        <end position="35"/>
    </location>
</feature>
<evidence type="ECO:0000256" key="11">
    <source>
        <dbReference type="ARBA" id="ARBA00023136"/>
    </source>
</evidence>
<feature type="transmembrane region" description="Helical" evidence="13">
    <location>
        <begin position="55"/>
        <end position="76"/>
    </location>
</feature>
<dbReference type="AlphaFoldDB" id="A0A1G9DS88"/>
<dbReference type="SUPFAM" id="SSF101874">
    <property type="entry name" value="YceI-like"/>
    <property type="match status" value="1"/>
</dbReference>
<dbReference type="GO" id="GO:0005886">
    <property type="term" value="C:plasma membrane"/>
    <property type="evidence" value="ECO:0007669"/>
    <property type="project" value="UniProtKB-SubCell"/>
</dbReference>
<keyword evidence="9 13" id="KW-1133">Transmembrane helix</keyword>
<evidence type="ECO:0000256" key="12">
    <source>
        <dbReference type="ARBA" id="ARBA00037975"/>
    </source>
</evidence>
<evidence type="ECO:0000256" key="9">
    <source>
        <dbReference type="ARBA" id="ARBA00022989"/>
    </source>
</evidence>
<dbReference type="Gene3D" id="2.40.128.110">
    <property type="entry name" value="Lipid/polyisoprenoid-binding, YceI-like"/>
    <property type="match status" value="1"/>
</dbReference>
<reference evidence="16" key="1">
    <citation type="submission" date="2016-10" db="EMBL/GenBank/DDBJ databases">
        <authorList>
            <person name="Varghese N."/>
            <person name="Submissions S."/>
        </authorList>
    </citation>
    <scope>NUCLEOTIDE SEQUENCE [LARGE SCALE GENOMIC DNA]</scope>
    <source>
        <strain evidence="16">CGMCC 1.7655</strain>
    </source>
</reference>
<evidence type="ECO:0000256" key="8">
    <source>
        <dbReference type="ARBA" id="ARBA00022982"/>
    </source>
</evidence>
<comment type="similarity">
    <text evidence="12">Belongs to the cytochrome b561 family.</text>
</comment>
<keyword evidence="3" id="KW-0813">Transport</keyword>
<keyword evidence="10" id="KW-0408">Iron</keyword>